<dbReference type="Proteomes" id="UP000264294">
    <property type="component" value="Unassembled WGS sequence"/>
</dbReference>
<dbReference type="InterPro" id="IPR027417">
    <property type="entry name" value="P-loop_NTPase"/>
</dbReference>
<protein>
    <submittedName>
        <fullName evidence="2">DNA topology modulation protein FlaR</fullName>
    </submittedName>
    <submittedName>
        <fullName evidence="1">Isopentenyl transferase family protein</fullName>
    </submittedName>
</protein>
<dbReference type="PANTHER" id="PTHR37816:SF2">
    <property type="entry name" value="DNA TOPOLOGY MODULATION PROTEIN FLAR-RELATED PROTEIN"/>
    <property type="match status" value="1"/>
</dbReference>
<dbReference type="Gene3D" id="3.40.50.300">
    <property type="entry name" value="P-loop containing nucleotide triphosphate hydrolases"/>
    <property type="match status" value="1"/>
</dbReference>
<reference evidence="1 3" key="1">
    <citation type="submission" date="2014-04" db="EMBL/GenBank/DDBJ databases">
        <authorList>
            <person name="Bishop-Lilly K.A."/>
            <person name="Broomall S.M."/>
            <person name="Chain P.S."/>
            <person name="Chertkov O."/>
            <person name="Coyne S.R."/>
            <person name="Daligault H.E."/>
            <person name="Davenport K.W."/>
            <person name="Erkkila T."/>
            <person name="Frey K.G."/>
            <person name="Gibbons H.S."/>
            <person name="Gu W."/>
            <person name="Jaissle J."/>
            <person name="Johnson S.L."/>
            <person name="Koroleva G.I."/>
            <person name="Ladner J.T."/>
            <person name="Lo C.-C."/>
            <person name="Minogue T.D."/>
            <person name="Munk C."/>
            <person name="Palacios G.F."/>
            <person name="Redden C.L."/>
            <person name="Rosenzweig C.N."/>
            <person name="Scholz M.B."/>
            <person name="Teshima H."/>
            <person name="Xu Y."/>
        </authorList>
    </citation>
    <scope>NUCLEOTIDE SEQUENCE [LARGE SCALE GENOMIC DNA]</scope>
    <source>
        <strain evidence="1 3">BHP</strain>
    </source>
</reference>
<dbReference type="Pfam" id="PF01745">
    <property type="entry name" value="IPT"/>
    <property type="match status" value="1"/>
</dbReference>
<evidence type="ECO:0000313" key="1">
    <source>
        <dbReference type="EMBL" id="KFN01751.1"/>
    </source>
</evidence>
<keyword evidence="1" id="KW-0808">Transferase</keyword>
<accession>A0A090ZBR7</accession>
<gene>
    <name evidence="2" type="ORF">D0U04_07220</name>
    <name evidence="1" type="ORF">DJ93_4781</name>
</gene>
<dbReference type="GO" id="GO:0016740">
    <property type="term" value="F:transferase activity"/>
    <property type="evidence" value="ECO:0007669"/>
    <property type="project" value="UniProtKB-KW"/>
</dbReference>
<dbReference type="AlphaFoldDB" id="A0A090ZBR7"/>
<name>A0A090ZBR7_9BACI</name>
<dbReference type="InterPro" id="IPR052922">
    <property type="entry name" value="Cytidylate_Kinase-2"/>
</dbReference>
<dbReference type="SUPFAM" id="SSF52540">
    <property type="entry name" value="P-loop containing nucleoside triphosphate hydrolases"/>
    <property type="match status" value="1"/>
</dbReference>
<dbReference type="RefSeq" id="WP_042983614.1">
    <property type="nucleotide sequence ID" value="NZ_JMQC01000008.1"/>
</dbReference>
<dbReference type="Proteomes" id="UP000029389">
    <property type="component" value="Unassembled WGS sequence"/>
</dbReference>
<evidence type="ECO:0000313" key="3">
    <source>
        <dbReference type="Proteomes" id="UP000029389"/>
    </source>
</evidence>
<organism evidence="1 3">
    <name type="scientific">Bacillus clarus</name>
    <dbReference type="NCBI Taxonomy" id="2338372"/>
    <lineage>
        <taxon>Bacteria</taxon>
        <taxon>Bacillati</taxon>
        <taxon>Bacillota</taxon>
        <taxon>Bacilli</taxon>
        <taxon>Bacillales</taxon>
        <taxon>Bacillaceae</taxon>
        <taxon>Bacillus</taxon>
        <taxon>Bacillus cereus group</taxon>
    </lineage>
</organism>
<dbReference type="EMBL" id="QVOD01000006">
    <property type="protein sequence ID" value="RFT67561.1"/>
    <property type="molecule type" value="Genomic_DNA"/>
</dbReference>
<proteinExistence type="predicted"/>
<reference evidence="2 4" key="2">
    <citation type="submission" date="2018-08" db="EMBL/GenBank/DDBJ databases">
        <title>Bacillus clarus sp. nov. strain PS00077A.</title>
        <authorList>
            <person name="Mendez Acevedo M."/>
            <person name="Carroll L."/>
            <person name="Mukherjee M."/>
            <person name="Wiedmann M."/>
            <person name="Kovac J."/>
        </authorList>
    </citation>
    <scope>NUCLEOTIDE SEQUENCE [LARGE SCALE GENOMIC DNA]</scope>
    <source>
        <strain evidence="2 4">PS00077A</strain>
    </source>
</reference>
<dbReference type="PANTHER" id="PTHR37816">
    <property type="entry name" value="YALI0E33011P"/>
    <property type="match status" value="1"/>
</dbReference>
<evidence type="ECO:0000313" key="4">
    <source>
        <dbReference type="Proteomes" id="UP000264294"/>
    </source>
</evidence>
<evidence type="ECO:0000313" key="2">
    <source>
        <dbReference type="EMBL" id="RFT67561.1"/>
    </source>
</evidence>
<sequence>MKIHITGSTGSGKTTYSKQIAKELNIPRYELDDIHWIRDPKSDTRRPIDEKLALLKEIVIQNDWVIEGVQFKWSDASFEAADVIIVLDVSKIKNRYQIVKRFFKQKLGLENSKYKPSLKALKNMFGWEKDYRTYEKEQLFIKLEPYKEKVYFIKSQKDREDVMKKLINEKKKSS</sequence>
<keyword evidence="4" id="KW-1185">Reference proteome</keyword>
<dbReference type="PATRIC" id="fig|1405.8.peg.4922"/>
<dbReference type="EMBL" id="JMQC01000008">
    <property type="protein sequence ID" value="KFN01751.1"/>
    <property type="molecule type" value="Genomic_DNA"/>
</dbReference>
<comment type="caution">
    <text evidence="1">The sequence shown here is derived from an EMBL/GenBank/DDBJ whole genome shotgun (WGS) entry which is preliminary data.</text>
</comment>